<feature type="region of interest" description="Disordered" evidence="4">
    <location>
        <begin position="415"/>
        <end position="434"/>
    </location>
</feature>
<evidence type="ECO:0000256" key="2">
    <source>
        <dbReference type="ARBA" id="ARBA00022801"/>
    </source>
</evidence>
<dbReference type="GO" id="GO:0000723">
    <property type="term" value="P:telomere maintenance"/>
    <property type="evidence" value="ECO:0007669"/>
    <property type="project" value="TreeGrafter"/>
</dbReference>
<dbReference type="PANTHER" id="PTHR23240">
    <property type="entry name" value="DNA CROSS-LINK REPAIR PROTEIN PSO2/SNM1-RELATED"/>
    <property type="match status" value="1"/>
</dbReference>
<dbReference type="Gene3D" id="3.60.15.10">
    <property type="entry name" value="Ribonuclease Z/Hydroxyacylglutathione hydrolase-like"/>
    <property type="match status" value="1"/>
</dbReference>
<dbReference type="GO" id="GO:0003684">
    <property type="term" value="F:damaged DNA binding"/>
    <property type="evidence" value="ECO:0007669"/>
    <property type="project" value="TreeGrafter"/>
</dbReference>
<reference evidence="7" key="1">
    <citation type="journal article" date="2014" name="Genome Announc.">
        <title>Genome sequence and annotation of Acremonium chrysogenum, producer of the beta-lactam antibiotic cephalosporin C.</title>
        <authorList>
            <person name="Terfehr D."/>
            <person name="Dahlmann T.A."/>
            <person name="Specht T."/>
            <person name="Zadra I."/>
            <person name="Kuernsteiner H."/>
            <person name="Kueck U."/>
        </authorList>
    </citation>
    <scope>NUCLEOTIDE SEQUENCE [LARGE SCALE GENOMIC DNA]</scope>
    <source>
        <strain evidence="7">ATCC 11550 / CBS 779.69 / DSM 880 / IAM 14645 / JCM 23072 / IMI 49137</strain>
    </source>
</reference>
<feature type="compositionally biased region" description="Polar residues" evidence="4">
    <location>
        <begin position="631"/>
        <end position="642"/>
    </location>
</feature>
<organism evidence="6 7">
    <name type="scientific">Hapsidospora chrysogenum (strain ATCC 11550 / CBS 779.69 / DSM 880 / IAM 14645 / JCM 23072 / IMI 49137)</name>
    <name type="common">Acremonium chrysogenum</name>
    <dbReference type="NCBI Taxonomy" id="857340"/>
    <lineage>
        <taxon>Eukaryota</taxon>
        <taxon>Fungi</taxon>
        <taxon>Dikarya</taxon>
        <taxon>Ascomycota</taxon>
        <taxon>Pezizomycotina</taxon>
        <taxon>Sordariomycetes</taxon>
        <taxon>Hypocreomycetidae</taxon>
        <taxon>Hypocreales</taxon>
        <taxon>Bionectriaceae</taxon>
        <taxon>Hapsidospora</taxon>
    </lineage>
</organism>
<feature type="compositionally biased region" description="Polar residues" evidence="4">
    <location>
        <begin position="564"/>
        <end position="574"/>
    </location>
</feature>
<evidence type="ECO:0000313" key="6">
    <source>
        <dbReference type="EMBL" id="KFH42737.1"/>
    </source>
</evidence>
<gene>
    <name evidence="6" type="ORF">ACRE_065270</name>
</gene>
<dbReference type="PANTHER" id="PTHR23240:SF8">
    <property type="entry name" value="PROTEIN ARTEMIS"/>
    <property type="match status" value="1"/>
</dbReference>
<evidence type="ECO:0000256" key="1">
    <source>
        <dbReference type="ARBA" id="ARBA00022722"/>
    </source>
</evidence>
<feature type="compositionally biased region" description="Polar residues" evidence="4">
    <location>
        <begin position="589"/>
        <end position="604"/>
    </location>
</feature>
<dbReference type="Pfam" id="PF12706">
    <property type="entry name" value="Lactamase_B_2"/>
    <property type="match status" value="1"/>
</dbReference>
<comment type="caution">
    <text evidence="6">The sequence shown here is derived from an EMBL/GenBank/DDBJ whole genome shotgun (WGS) entry which is preliminary data.</text>
</comment>
<keyword evidence="3" id="KW-0269">Exonuclease</keyword>
<dbReference type="GO" id="GO:0035312">
    <property type="term" value="F:5'-3' DNA exonuclease activity"/>
    <property type="evidence" value="ECO:0007669"/>
    <property type="project" value="TreeGrafter"/>
</dbReference>
<feature type="domain" description="Metallo-beta-lactamase" evidence="5">
    <location>
        <begin position="23"/>
        <end position="197"/>
    </location>
</feature>
<keyword evidence="2" id="KW-0378">Hydrolase</keyword>
<keyword evidence="7" id="KW-1185">Reference proteome</keyword>
<evidence type="ECO:0000256" key="3">
    <source>
        <dbReference type="ARBA" id="ARBA00022839"/>
    </source>
</evidence>
<protein>
    <submittedName>
        <fullName evidence="6">Protein artemis-like protein</fullName>
    </submittedName>
</protein>
<dbReference type="GO" id="GO:0006303">
    <property type="term" value="P:double-strand break repair via nonhomologous end joining"/>
    <property type="evidence" value="ECO:0007669"/>
    <property type="project" value="TreeGrafter"/>
</dbReference>
<sequence>MSTFNGLVAEFPDIRIDFFRTNPTARPPLACFLSHVHSDHLAGLESLRSPFVYCSAATREILLRLERYPCRINYAKGILEARQQTFKHLHKVLKPLPLGAPTCVELRPGSHIQVTLLDANHCPGAVMFLIEGDGKAILYTGDTRSEPWFVNAISRNPSLVEYSAGLKTLDKIYLDTSFINDVPFQTKAEGIAELLRKVSRYPDDTVFHFQAWTYGYEDVWFALSKALKSPIHVDDYKMKIYQSLQVRPSDGRRFASSIHLSPEAPALIGYMCGNSPHPGCLTTDPNVRLHSCEKGDMCAAAQSASVVRIQPIVAHLPGGADLAEVGVGGGGDDLEREAEIELMSREDLQPLLASIGACKTLSTEAQGEVVKFLNQLVSRGRNLLLDLDPTSLDGRDDAGGLEKVIRAIAQKSVDGTSTSARSRRPDPATEALPRNINFPYSRHSSYPELCHLVEAFKPRDVWPCTVDEEEWLKNGVSIASLFGRYCSGSEFEHDLKMGELVRTDGDESQQGQGSTQQTESQAPLDSSPVVMQQEARLTPPRKDSEPLSAGSATTTPRGLVSPLGPTQETNSADAPNTDVEMTAAPAQDAENSAQLDPAESPSNGSKRRYDEFVAAQDADTDADAEDDNDPGESQQTEKSFVSTLSMRHSLTRREAYYEMLDNARGDWVGFGLLSTDGSHTAPEKEL</sequence>
<proteinExistence type="predicted"/>
<dbReference type="Proteomes" id="UP000029964">
    <property type="component" value="Unassembled WGS sequence"/>
</dbReference>
<dbReference type="InterPro" id="IPR001279">
    <property type="entry name" value="Metallo-B-lactamas"/>
</dbReference>
<feature type="region of interest" description="Disordered" evidence="4">
    <location>
        <begin position="504"/>
        <end position="642"/>
    </location>
</feature>
<evidence type="ECO:0000259" key="5">
    <source>
        <dbReference type="Pfam" id="PF12706"/>
    </source>
</evidence>
<dbReference type="STRING" id="857340.A0A086T055"/>
<dbReference type="AlphaFoldDB" id="A0A086T055"/>
<feature type="compositionally biased region" description="Acidic residues" evidence="4">
    <location>
        <begin position="618"/>
        <end position="630"/>
    </location>
</feature>
<dbReference type="GO" id="GO:0036297">
    <property type="term" value="P:interstrand cross-link repair"/>
    <property type="evidence" value="ECO:0007669"/>
    <property type="project" value="TreeGrafter"/>
</dbReference>
<dbReference type="EMBL" id="JPKY01000086">
    <property type="protein sequence ID" value="KFH42737.1"/>
    <property type="molecule type" value="Genomic_DNA"/>
</dbReference>
<evidence type="ECO:0000256" key="4">
    <source>
        <dbReference type="SAM" id="MobiDB-lite"/>
    </source>
</evidence>
<accession>A0A086T055</accession>
<keyword evidence="1" id="KW-0540">Nuclease</keyword>
<dbReference type="InterPro" id="IPR036866">
    <property type="entry name" value="RibonucZ/Hydroxyglut_hydro"/>
</dbReference>
<feature type="compositionally biased region" description="Low complexity" evidence="4">
    <location>
        <begin position="508"/>
        <end position="521"/>
    </location>
</feature>
<dbReference type="SUPFAM" id="SSF56281">
    <property type="entry name" value="Metallo-hydrolase/oxidoreductase"/>
    <property type="match status" value="1"/>
</dbReference>
<dbReference type="OrthoDB" id="5561659at2759"/>
<name>A0A086T055_HAPC1</name>
<evidence type="ECO:0000313" key="7">
    <source>
        <dbReference type="Proteomes" id="UP000029964"/>
    </source>
</evidence>
<dbReference type="HOGENOM" id="CLU_013294_2_0_1"/>